<dbReference type="AlphaFoldDB" id="A0A645ICJ4"/>
<comment type="caution">
    <text evidence="2">The sequence shown here is derived from an EMBL/GenBank/DDBJ whole genome shotgun (WGS) entry which is preliminary data.</text>
</comment>
<keyword evidence="1" id="KW-0472">Membrane</keyword>
<accession>A0A645ICJ4</accession>
<evidence type="ECO:0000256" key="1">
    <source>
        <dbReference type="SAM" id="Phobius"/>
    </source>
</evidence>
<keyword evidence="1" id="KW-0812">Transmembrane</keyword>
<feature type="transmembrane region" description="Helical" evidence="1">
    <location>
        <begin position="62"/>
        <end position="81"/>
    </location>
</feature>
<sequence>MKSIFITSLYFILKVFFTTIIHYYLTKILLKNRPFPRIIFFFFIFIWATLEMKSLFTTDYKPLFGLVFLYGIVSMIIYSFYKKKYGNSDSVNA</sequence>
<protein>
    <submittedName>
        <fullName evidence="2">Uncharacterized protein</fullName>
    </submittedName>
</protein>
<name>A0A645ICJ4_9ZZZZ</name>
<feature type="transmembrane region" description="Helical" evidence="1">
    <location>
        <begin position="6"/>
        <end position="26"/>
    </location>
</feature>
<dbReference type="EMBL" id="VSSQ01110250">
    <property type="protein sequence ID" value="MPN48179.1"/>
    <property type="molecule type" value="Genomic_DNA"/>
</dbReference>
<feature type="transmembrane region" description="Helical" evidence="1">
    <location>
        <begin position="38"/>
        <end position="56"/>
    </location>
</feature>
<organism evidence="2">
    <name type="scientific">bioreactor metagenome</name>
    <dbReference type="NCBI Taxonomy" id="1076179"/>
    <lineage>
        <taxon>unclassified sequences</taxon>
        <taxon>metagenomes</taxon>
        <taxon>ecological metagenomes</taxon>
    </lineage>
</organism>
<reference evidence="2" key="1">
    <citation type="submission" date="2019-08" db="EMBL/GenBank/DDBJ databases">
        <authorList>
            <person name="Kucharzyk K."/>
            <person name="Murdoch R.W."/>
            <person name="Higgins S."/>
            <person name="Loffler F."/>
        </authorList>
    </citation>
    <scope>NUCLEOTIDE SEQUENCE</scope>
</reference>
<gene>
    <name evidence="2" type="ORF">SDC9_195784</name>
</gene>
<proteinExistence type="predicted"/>
<evidence type="ECO:0000313" key="2">
    <source>
        <dbReference type="EMBL" id="MPN48179.1"/>
    </source>
</evidence>
<keyword evidence="1" id="KW-1133">Transmembrane helix</keyword>